<protein>
    <recommendedName>
        <fullName evidence="13">tRNA-dihydrouridine synthase</fullName>
        <ecNumber evidence="13">1.3.1.-</ecNumber>
    </recommendedName>
</protein>
<dbReference type="Pfam" id="PF01207">
    <property type="entry name" value="Dus"/>
    <property type="match status" value="1"/>
</dbReference>
<dbReference type="PROSITE" id="PS01136">
    <property type="entry name" value="UPF0034"/>
    <property type="match status" value="1"/>
</dbReference>
<evidence type="ECO:0000256" key="11">
    <source>
        <dbReference type="ARBA" id="ARBA00048934"/>
    </source>
</evidence>
<keyword evidence="5" id="KW-0521">NADP</keyword>
<keyword evidence="3 13" id="KW-0288">FMN</keyword>
<dbReference type="PANTHER" id="PTHR11082">
    <property type="entry name" value="TRNA-DIHYDROURIDINE SYNTHASE"/>
    <property type="match status" value="1"/>
</dbReference>
<evidence type="ECO:0000256" key="4">
    <source>
        <dbReference type="ARBA" id="ARBA00022694"/>
    </source>
</evidence>
<dbReference type="PhylomeDB" id="A0A0G4GXB1"/>
<evidence type="ECO:0000256" key="15">
    <source>
        <dbReference type="PIRSR" id="PIRSR006621-2"/>
    </source>
</evidence>
<evidence type="ECO:0000256" key="7">
    <source>
        <dbReference type="ARBA" id="ARBA00023027"/>
    </source>
</evidence>
<evidence type="ECO:0000256" key="3">
    <source>
        <dbReference type="ARBA" id="ARBA00022643"/>
    </source>
</evidence>
<dbReference type="AlphaFoldDB" id="A0A0G4GXB1"/>
<evidence type="ECO:0000256" key="5">
    <source>
        <dbReference type="ARBA" id="ARBA00022857"/>
    </source>
</evidence>
<evidence type="ECO:0000259" key="16">
    <source>
        <dbReference type="Pfam" id="PF01207"/>
    </source>
</evidence>
<reference evidence="17" key="1">
    <citation type="submission" date="2014-11" db="EMBL/GenBank/DDBJ databases">
        <authorList>
            <person name="Otto D Thomas"/>
            <person name="Naeem Raeece"/>
        </authorList>
    </citation>
    <scope>NUCLEOTIDE SEQUENCE</scope>
</reference>
<evidence type="ECO:0000256" key="2">
    <source>
        <dbReference type="ARBA" id="ARBA00022630"/>
    </source>
</evidence>
<proteinExistence type="inferred from homology"/>
<evidence type="ECO:0000256" key="12">
    <source>
        <dbReference type="ARBA" id="ARBA00049467"/>
    </source>
</evidence>
<dbReference type="InterPro" id="IPR018517">
    <property type="entry name" value="tRNA_hU_synthase_CS"/>
</dbReference>
<comment type="catalytic activity">
    <reaction evidence="9">
        <text>5,6-dihydrouridine(17) in tRNA + NAD(+) = uridine(17) in tRNA + NADH + H(+)</text>
        <dbReference type="Rhea" id="RHEA:53372"/>
        <dbReference type="Rhea" id="RHEA-COMP:13541"/>
        <dbReference type="Rhea" id="RHEA-COMP:13542"/>
        <dbReference type="ChEBI" id="CHEBI:15378"/>
        <dbReference type="ChEBI" id="CHEBI:57540"/>
        <dbReference type="ChEBI" id="CHEBI:57945"/>
        <dbReference type="ChEBI" id="CHEBI:65315"/>
        <dbReference type="ChEBI" id="CHEBI:74443"/>
        <dbReference type="EC" id="1.3.1.88"/>
    </reaction>
    <physiologicalReaction direction="right-to-left" evidence="9">
        <dbReference type="Rhea" id="RHEA:53374"/>
    </physiologicalReaction>
</comment>
<accession>A0A0G4GXB1</accession>
<keyword evidence="2 13" id="KW-0285">Flavoprotein</keyword>
<feature type="binding site" evidence="15">
    <location>
        <position position="124"/>
    </location>
    <ligand>
        <name>FMN</name>
        <dbReference type="ChEBI" id="CHEBI:58210"/>
    </ligand>
</feature>
<feature type="domain" description="DUS-like FMN-binding" evidence="16">
    <location>
        <begin position="1"/>
        <end position="238"/>
    </location>
</feature>
<dbReference type="GO" id="GO:0102262">
    <property type="term" value="F:tRNA-dihydrouridine16 synthase activity"/>
    <property type="evidence" value="ECO:0007669"/>
    <property type="project" value="RHEA"/>
</dbReference>
<keyword evidence="4 13" id="KW-0819">tRNA processing</keyword>
<comment type="function">
    <text evidence="13">Catalyzes the synthesis of dihydrouridine, a modified base found in the D-loop of most tRNAs.</text>
</comment>
<comment type="similarity">
    <text evidence="13">Belongs to the dus family.</text>
</comment>
<dbReference type="InterPro" id="IPR001269">
    <property type="entry name" value="DUS_fam"/>
</dbReference>
<keyword evidence="7" id="KW-0520">NAD</keyword>
<comment type="cofactor">
    <cofactor evidence="1 13 15">
        <name>FMN</name>
        <dbReference type="ChEBI" id="CHEBI:58210"/>
    </cofactor>
</comment>
<evidence type="ECO:0000256" key="9">
    <source>
        <dbReference type="ARBA" id="ARBA00047287"/>
    </source>
</evidence>
<organism evidence="17">
    <name type="scientific">Chromera velia CCMP2878</name>
    <dbReference type="NCBI Taxonomy" id="1169474"/>
    <lineage>
        <taxon>Eukaryota</taxon>
        <taxon>Sar</taxon>
        <taxon>Alveolata</taxon>
        <taxon>Colpodellida</taxon>
        <taxon>Chromeraceae</taxon>
        <taxon>Chromera</taxon>
    </lineage>
</organism>
<evidence type="ECO:0000313" key="17">
    <source>
        <dbReference type="EMBL" id="CEM35702.1"/>
    </source>
</evidence>
<evidence type="ECO:0000256" key="14">
    <source>
        <dbReference type="PIRSR" id="PIRSR006621-1"/>
    </source>
</evidence>
<feature type="binding site" evidence="15">
    <location>
        <position position="152"/>
    </location>
    <ligand>
        <name>FMN</name>
        <dbReference type="ChEBI" id="CHEBI:58210"/>
    </ligand>
</feature>
<comment type="catalytic activity">
    <reaction evidence="11">
        <text>5,6-dihydrouridine(16) in tRNA + NAD(+) = uridine(16) in tRNA + NADH + H(+)</text>
        <dbReference type="Rhea" id="RHEA:53380"/>
        <dbReference type="Rhea" id="RHEA-COMP:13543"/>
        <dbReference type="Rhea" id="RHEA-COMP:13544"/>
        <dbReference type="ChEBI" id="CHEBI:15378"/>
        <dbReference type="ChEBI" id="CHEBI:57540"/>
        <dbReference type="ChEBI" id="CHEBI:57945"/>
        <dbReference type="ChEBI" id="CHEBI:65315"/>
        <dbReference type="ChEBI" id="CHEBI:74443"/>
        <dbReference type="EC" id="1.3.1.88"/>
    </reaction>
    <physiologicalReaction direction="right-to-left" evidence="11">
        <dbReference type="Rhea" id="RHEA:53382"/>
    </physiologicalReaction>
</comment>
<evidence type="ECO:0000256" key="8">
    <source>
        <dbReference type="ARBA" id="ARBA00038313"/>
    </source>
</evidence>
<dbReference type="CDD" id="cd02801">
    <property type="entry name" value="DUS_like_FMN"/>
    <property type="match status" value="1"/>
</dbReference>
<dbReference type="GO" id="GO:0050660">
    <property type="term" value="F:flavin adenine dinucleotide binding"/>
    <property type="evidence" value="ECO:0007669"/>
    <property type="project" value="InterPro"/>
</dbReference>
<feature type="active site" description="Proton donor" evidence="14">
    <location>
        <position position="83"/>
    </location>
</feature>
<dbReference type="PIRSF" id="PIRSF006621">
    <property type="entry name" value="Dus"/>
    <property type="match status" value="1"/>
</dbReference>
<keyword evidence="6 13" id="KW-0560">Oxidoreductase</keyword>
<dbReference type="GO" id="GO:0102263">
    <property type="term" value="F:tRNA-dihydrouridine17 synthase activity"/>
    <property type="evidence" value="ECO:0007669"/>
    <property type="project" value="RHEA"/>
</dbReference>
<dbReference type="InterPro" id="IPR013785">
    <property type="entry name" value="Aldolase_TIM"/>
</dbReference>
<comment type="catalytic activity">
    <reaction evidence="12">
        <text>5,6-dihydrouridine(17) in tRNA + NADP(+) = uridine(17) in tRNA + NADPH + H(+)</text>
        <dbReference type="Rhea" id="RHEA:53368"/>
        <dbReference type="Rhea" id="RHEA-COMP:13541"/>
        <dbReference type="Rhea" id="RHEA-COMP:13542"/>
        <dbReference type="ChEBI" id="CHEBI:15378"/>
        <dbReference type="ChEBI" id="CHEBI:57783"/>
        <dbReference type="ChEBI" id="CHEBI:58349"/>
        <dbReference type="ChEBI" id="CHEBI:65315"/>
        <dbReference type="ChEBI" id="CHEBI:74443"/>
        <dbReference type="EC" id="1.3.1.88"/>
    </reaction>
    <physiologicalReaction direction="right-to-left" evidence="12">
        <dbReference type="Rhea" id="RHEA:53370"/>
    </physiologicalReaction>
</comment>
<comment type="catalytic activity">
    <reaction evidence="10">
        <text>5,6-dihydrouridine(16) in tRNA + NADP(+) = uridine(16) in tRNA + NADPH + H(+)</text>
        <dbReference type="Rhea" id="RHEA:53376"/>
        <dbReference type="Rhea" id="RHEA-COMP:13543"/>
        <dbReference type="Rhea" id="RHEA-COMP:13544"/>
        <dbReference type="ChEBI" id="CHEBI:15378"/>
        <dbReference type="ChEBI" id="CHEBI:57783"/>
        <dbReference type="ChEBI" id="CHEBI:58349"/>
        <dbReference type="ChEBI" id="CHEBI:65315"/>
        <dbReference type="ChEBI" id="CHEBI:74443"/>
        <dbReference type="EC" id="1.3.1.88"/>
    </reaction>
    <physiologicalReaction direction="right-to-left" evidence="10">
        <dbReference type="Rhea" id="RHEA:53378"/>
    </physiologicalReaction>
</comment>
<evidence type="ECO:0000256" key="13">
    <source>
        <dbReference type="PIRNR" id="PIRNR006621"/>
    </source>
</evidence>
<name>A0A0G4GXB1_9ALVE</name>
<keyword evidence="15" id="KW-0547">Nucleotide-binding</keyword>
<comment type="similarity">
    <text evidence="8">Belongs to the Dus family. Dus1 subfamily.</text>
</comment>
<evidence type="ECO:0000256" key="1">
    <source>
        <dbReference type="ARBA" id="ARBA00001917"/>
    </source>
</evidence>
<feature type="binding site" evidence="15">
    <location>
        <position position="54"/>
    </location>
    <ligand>
        <name>FMN</name>
        <dbReference type="ChEBI" id="CHEBI:58210"/>
    </ligand>
</feature>
<dbReference type="SUPFAM" id="SSF51395">
    <property type="entry name" value="FMN-linked oxidoreductases"/>
    <property type="match status" value="1"/>
</dbReference>
<dbReference type="EC" id="1.3.1.-" evidence="13"/>
<dbReference type="VEuPathDB" id="CryptoDB:Cvel_23793"/>
<dbReference type="EMBL" id="CDMZ01001654">
    <property type="protein sequence ID" value="CEM35702.1"/>
    <property type="molecule type" value="Genomic_DNA"/>
</dbReference>
<dbReference type="PANTHER" id="PTHR11082:SF5">
    <property type="entry name" value="TRNA-DIHYDROURIDINE(16_17) SYNTHASE [NAD(P)(+)]-LIKE"/>
    <property type="match status" value="1"/>
</dbReference>
<gene>
    <name evidence="17" type="ORF">Cvel_23793</name>
</gene>
<evidence type="ECO:0000256" key="10">
    <source>
        <dbReference type="ARBA" id="ARBA00047652"/>
    </source>
</evidence>
<evidence type="ECO:0000256" key="6">
    <source>
        <dbReference type="ARBA" id="ARBA00023002"/>
    </source>
</evidence>
<dbReference type="Gene3D" id="3.20.20.70">
    <property type="entry name" value="Aldolase class I"/>
    <property type="match status" value="1"/>
</dbReference>
<sequence>MVGQSDLPFRLLCRRYGADVAYTEMFYSDRIVNDPSYLPSVLHTHPEDTPLVIQLCGNDPDTVTAAALKCEDRCNAIDINLGCPQKRAEDGLFGAYLLDKKHWPRVFAVVESLSKNLTVPVFCKIRLCNLPKESIELAQGLEKAGCACLAVHGRKRGSQRNRRQGPADLGAIRTIREALTIPVIANGNVRTYADVQANRRFCSCEGIMSAEGVLGNPAIFSTSEKGKPRWLADIVGEYLDLCEVLDREGKWQLDMECIRAHFRWFLGKSGHGQSTRFKYLGNFKHHGALYEDLQKAVCIEDFRTIAHVCLEKIRA</sequence>
<dbReference type="InterPro" id="IPR035587">
    <property type="entry name" value="DUS-like_FMN-bd"/>
</dbReference>